<dbReference type="InterPro" id="IPR004143">
    <property type="entry name" value="BPL_LPL_catalytic"/>
</dbReference>
<sequence>MPSLRFVHTGAMSAVMNMAIDDILLDAARQGAGPILRTYEWRPPAVSIGYAQRVEDAVDVDRCRALGIDLVRRTTGGRAVLHWNELTYSFHCADGEGPAAHPVQEASRILGECLADGLRRFGVDASLERGSSPAQGRRGACFASTARWELTCGGRKLVGSAQRRTRGALLQHGSILAGSEHLLLTDMLPAPAPAETSLAESSTHLGECIDGPVDTEAVAAQLAQAFADGLGLSCRQMTLTDTELDQAAQQAEEIYANDAHTFRLRPRTAGTASA</sequence>
<dbReference type="PROSITE" id="PS51733">
    <property type="entry name" value="BPL_LPL_CATALYTIC"/>
    <property type="match status" value="1"/>
</dbReference>
<proteinExistence type="predicted"/>
<dbReference type="PANTHER" id="PTHR43679">
    <property type="entry name" value="OCTANOYLTRANSFERASE LIPM-RELATED"/>
    <property type="match status" value="1"/>
</dbReference>
<feature type="domain" description="BPL/LPL catalytic" evidence="1">
    <location>
        <begin position="30"/>
        <end position="234"/>
    </location>
</feature>
<dbReference type="EMBL" id="UINC01055755">
    <property type="protein sequence ID" value="SVB74997.1"/>
    <property type="molecule type" value="Genomic_DNA"/>
</dbReference>
<dbReference type="AlphaFoldDB" id="A0A382GK38"/>
<reference evidence="2" key="1">
    <citation type="submission" date="2018-05" db="EMBL/GenBank/DDBJ databases">
        <authorList>
            <person name="Lanie J.A."/>
            <person name="Ng W.-L."/>
            <person name="Kazmierczak K.M."/>
            <person name="Andrzejewski T.M."/>
            <person name="Davidsen T.M."/>
            <person name="Wayne K.J."/>
            <person name="Tettelin H."/>
            <person name="Glass J.I."/>
            <person name="Rusch D."/>
            <person name="Podicherti R."/>
            <person name="Tsui H.-C.T."/>
            <person name="Winkler M.E."/>
        </authorList>
    </citation>
    <scope>NUCLEOTIDE SEQUENCE</scope>
</reference>
<organism evidence="2">
    <name type="scientific">marine metagenome</name>
    <dbReference type="NCBI Taxonomy" id="408172"/>
    <lineage>
        <taxon>unclassified sequences</taxon>
        <taxon>metagenomes</taxon>
        <taxon>ecological metagenomes</taxon>
    </lineage>
</organism>
<accession>A0A382GK38</accession>
<dbReference type="SUPFAM" id="SSF55681">
    <property type="entry name" value="Class II aaRS and biotin synthetases"/>
    <property type="match status" value="1"/>
</dbReference>
<evidence type="ECO:0000313" key="2">
    <source>
        <dbReference type="EMBL" id="SVB74997.1"/>
    </source>
</evidence>
<dbReference type="InterPro" id="IPR045864">
    <property type="entry name" value="aa-tRNA-synth_II/BPL/LPL"/>
</dbReference>
<name>A0A382GK38_9ZZZZ</name>
<protein>
    <recommendedName>
        <fullName evidence="1">BPL/LPL catalytic domain-containing protein</fullName>
    </recommendedName>
</protein>
<dbReference type="CDD" id="cd16443">
    <property type="entry name" value="LplA"/>
    <property type="match status" value="1"/>
</dbReference>
<dbReference type="InterPro" id="IPR050664">
    <property type="entry name" value="Octanoyltrans_LipM/LipL"/>
</dbReference>
<gene>
    <name evidence="2" type="ORF">METZ01_LOCUS227851</name>
</gene>
<dbReference type="PANTHER" id="PTHR43679:SF2">
    <property type="entry name" value="OCTANOYL-[GCVH]:PROTEIN N-OCTANOYLTRANSFERASE"/>
    <property type="match status" value="1"/>
</dbReference>
<evidence type="ECO:0000259" key="1">
    <source>
        <dbReference type="PROSITE" id="PS51733"/>
    </source>
</evidence>
<dbReference type="Gene3D" id="3.30.930.10">
    <property type="entry name" value="Bira Bifunctional Protein, Domain 2"/>
    <property type="match status" value="1"/>
</dbReference>
<dbReference type="Pfam" id="PF21948">
    <property type="entry name" value="LplA-B_cat"/>
    <property type="match status" value="1"/>
</dbReference>